<comment type="caution">
    <text evidence="3">The sequence shown here is derived from an EMBL/GenBank/DDBJ whole genome shotgun (WGS) entry which is preliminary data.</text>
</comment>
<dbReference type="RefSeq" id="WP_205258771.1">
    <property type="nucleotide sequence ID" value="NZ_JAERWK010000001.1"/>
</dbReference>
<feature type="region of interest" description="Disordered" evidence="1">
    <location>
        <begin position="1"/>
        <end position="20"/>
    </location>
</feature>
<feature type="transmembrane region" description="Helical" evidence="2">
    <location>
        <begin position="84"/>
        <end position="101"/>
    </location>
</feature>
<reference evidence="3" key="1">
    <citation type="submission" date="2021-01" db="EMBL/GenBank/DDBJ databases">
        <title>YIM 132084 draft genome.</title>
        <authorList>
            <person name="An D."/>
        </authorList>
    </citation>
    <scope>NUCLEOTIDE SEQUENCE</scope>
    <source>
        <strain evidence="3">YIM 132084</strain>
    </source>
</reference>
<accession>A0A938YA15</accession>
<dbReference type="InterPro" id="IPR024341">
    <property type="entry name" value="DUF2631"/>
</dbReference>
<organism evidence="3 4">
    <name type="scientific">Nakamurella leprariae</name>
    <dbReference type="NCBI Taxonomy" id="2803911"/>
    <lineage>
        <taxon>Bacteria</taxon>
        <taxon>Bacillati</taxon>
        <taxon>Actinomycetota</taxon>
        <taxon>Actinomycetes</taxon>
        <taxon>Nakamurellales</taxon>
        <taxon>Nakamurellaceae</taxon>
        <taxon>Nakamurella</taxon>
    </lineage>
</organism>
<dbReference type="AlphaFoldDB" id="A0A938YA15"/>
<keyword evidence="2" id="KW-0812">Transmembrane</keyword>
<keyword evidence="2" id="KW-1133">Transmembrane helix</keyword>
<dbReference type="EMBL" id="JAERWK010000001">
    <property type="protein sequence ID" value="MBM9465823.1"/>
    <property type="molecule type" value="Genomic_DNA"/>
</dbReference>
<evidence type="ECO:0000256" key="2">
    <source>
        <dbReference type="SAM" id="Phobius"/>
    </source>
</evidence>
<keyword evidence="2" id="KW-0472">Membrane</keyword>
<evidence type="ECO:0000256" key="1">
    <source>
        <dbReference type="SAM" id="MobiDB-lite"/>
    </source>
</evidence>
<protein>
    <submittedName>
        <fullName evidence="3">DUF2631 domain-containing protein</fullName>
    </submittedName>
</protein>
<evidence type="ECO:0000313" key="4">
    <source>
        <dbReference type="Proteomes" id="UP000663792"/>
    </source>
</evidence>
<feature type="transmembrane region" description="Helical" evidence="2">
    <location>
        <begin position="59"/>
        <end position="78"/>
    </location>
</feature>
<proteinExistence type="predicted"/>
<sequence>MANTVEQPTGGEEGAATHVAGSTLEIPEHPAVRYNPDAPSQDWGWHGSWREFAPRGSNILLVSGVVVLILMFFIGNHVSNVENYWLWAIAALMVVWIAFRTRALKRKQSRRP</sequence>
<dbReference type="Pfam" id="PF10939">
    <property type="entry name" value="DUF2631"/>
    <property type="match status" value="1"/>
</dbReference>
<name>A0A938YA15_9ACTN</name>
<evidence type="ECO:0000313" key="3">
    <source>
        <dbReference type="EMBL" id="MBM9465823.1"/>
    </source>
</evidence>
<gene>
    <name evidence="3" type="ORF">JL106_00845</name>
</gene>
<dbReference type="Proteomes" id="UP000663792">
    <property type="component" value="Unassembled WGS sequence"/>
</dbReference>
<keyword evidence="4" id="KW-1185">Reference proteome</keyword>